<organism evidence="2 3">
    <name type="scientific">Bimuria novae-zelandiae CBS 107.79</name>
    <dbReference type="NCBI Taxonomy" id="1447943"/>
    <lineage>
        <taxon>Eukaryota</taxon>
        <taxon>Fungi</taxon>
        <taxon>Dikarya</taxon>
        <taxon>Ascomycota</taxon>
        <taxon>Pezizomycotina</taxon>
        <taxon>Dothideomycetes</taxon>
        <taxon>Pleosporomycetidae</taxon>
        <taxon>Pleosporales</taxon>
        <taxon>Massarineae</taxon>
        <taxon>Didymosphaeriaceae</taxon>
        <taxon>Bimuria</taxon>
    </lineage>
</organism>
<feature type="compositionally biased region" description="Basic and acidic residues" evidence="1">
    <location>
        <begin position="188"/>
        <end position="197"/>
    </location>
</feature>
<reference evidence="2" key="1">
    <citation type="journal article" date="2020" name="Stud. Mycol.">
        <title>101 Dothideomycetes genomes: a test case for predicting lifestyles and emergence of pathogens.</title>
        <authorList>
            <person name="Haridas S."/>
            <person name="Albert R."/>
            <person name="Binder M."/>
            <person name="Bloem J."/>
            <person name="Labutti K."/>
            <person name="Salamov A."/>
            <person name="Andreopoulos B."/>
            <person name="Baker S."/>
            <person name="Barry K."/>
            <person name="Bills G."/>
            <person name="Bluhm B."/>
            <person name="Cannon C."/>
            <person name="Castanera R."/>
            <person name="Culley D."/>
            <person name="Daum C."/>
            <person name="Ezra D."/>
            <person name="Gonzalez J."/>
            <person name="Henrissat B."/>
            <person name="Kuo A."/>
            <person name="Liang C."/>
            <person name="Lipzen A."/>
            <person name="Lutzoni F."/>
            <person name="Magnuson J."/>
            <person name="Mondo S."/>
            <person name="Nolan M."/>
            <person name="Ohm R."/>
            <person name="Pangilinan J."/>
            <person name="Park H.-J."/>
            <person name="Ramirez L."/>
            <person name="Alfaro M."/>
            <person name="Sun H."/>
            <person name="Tritt A."/>
            <person name="Yoshinaga Y."/>
            <person name="Zwiers L.-H."/>
            <person name="Turgeon B."/>
            <person name="Goodwin S."/>
            <person name="Spatafora J."/>
            <person name="Crous P."/>
            <person name="Grigoriev I."/>
        </authorList>
    </citation>
    <scope>NUCLEOTIDE SEQUENCE</scope>
    <source>
        <strain evidence="2">CBS 107.79</strain>
    </source>
</reference>
<gene>
    <name evidence="2" type="ORF">BU23DRAFT_568668</name>
</gene>
<sequence>MDEPQHYNPILELSEALEMRPETWRQDRERLLQLIDRVDESEEEMGMNFVDACNAALEFIQLRVERVQEFRKIGNDADVNTVMETYRKTETKNKKAISEMVQQLVNVDLRAIDLEAMVRQYNRILARVHKNNLDPKVEVLGRIELVKKDHPERYPSSIRQHLDYIALLDNPVLEADAARLASLAENGTEDRKKEDGPGHGSVEMTN</sequence>
<evidence type="ECO:0000313" key="3">
    <source>
        <dbReference type="Proteomes" id="UP000800036"/>
    </source>
</evidence>
<dbReference type="AlphaFoldDB" id="A0A6A5V6I4"/>
<accession>A0A6A5V6I4</accession>
<keyword evidence="3" id="KW-1185">Reference proteome</keyword>
<dbReference type="Proteomes" id="UP000800036">
    <property type="component" value="Unassembled WGS sequence"/>
</dbReference>
<feature type="region of interest" description="Disordered" evidence="1">
    <location>
        <begin position="184"/>
        <end position="206"/>
    </location>
</feature>
<evidence type="ECO:0000256" key="1">
    <source>
        <dbReference type="SAM" id="MobiDB-lite"/>
    </source>
</evidence>
<proteinExistence type="predicted"/>
<evidence type="ECO:0000313" key="2">
    <source>
        <dbReference type="EMBL" id="KAF1972821.1"/>
    </source>
</evidence>
<dbReference type="EMBL" id="ML976684">
    <property type="protein sequence ID" value="KAF1972821.1"/>
    <property type="molecule type" value="Genomic_DNA"/>
</dbReference>
<name>A0A6A5V6I4_9PLEO</name>
<protein>
    <submittedName>
        <fullName evidence="2">Uncharacterized protein</fullName>
    </submittedName>
</protein>